<comment type="caution">
    <text evidence="1">The sequence shown here is derived from an EMBL/GenBank/DDBJ whole genome shotgun (WGS) entry which is preliminary data.</text>
</comment>
<protein>
    <submittedName>
        <fullName evidence="1">Uncharacterized protein</fullName>
    </submittedName>
</protein>
<dbReference type="Proteomes" id="UP000178435">
    <property type="component" value="Unassembled WGS sequence"/>
</dbReference>
<dbReference type="AlphaFoldDB" id="A0A1F7S1H4"/>
<accession>A0A1F7S1H4</accession>
<evidence type="ECO:0000313" key="2">
    <source>
        <dbReference type="Proteomes" id="UP000178435"/>
    </source>
</evidence>
<evidence type="ECO:0000313" key="1">
    <source>
        <dbReference type="EMBL" id="OGL47561.1"/>
    </source>
</evidence>
<organism evidence="1 2">
    <name type="scientific">Candidatus Schekmanbacteria bacterium RBG_16_38_11</name>
    <dbReference type="NCBI Taxonomy" id="1817880"/>
    <lineage>
        <taxon>Bacteria</taxon>
        <taxon>Candidatus Schekmaniibacteriota</taxon>
    </lineage>
</organism>
<dbReference type="EMBL" id="MGDF01000008">
    <property type="protein sequence ID" value="OGL47561.1"/>
    <property type="molecule type" value="Genomic_DNA"/>
</dbReference>
<reference evidence="1 2" key="1">
    <citation type="journal article" date="2016" name="Nat. Commun.">
        <title>Thousands of microbial genomes shed light on interconnected biogeochemical processes in an aquifer system.</title>
        <authorList>
            <person name="Anantharaman K."/>
            <person name="Brown C.T."/>
            <person name="Hug L.A."/>
            <person name="Sharon I."/>
            <person name="Castelle C.J."/>
            <person name="Probst A.J."/>
            <person name="Thomas B.C."/>
            <person name="Singh A."/>
            <person name="Wilkins M.J."/>
            <person name="Karaoz U."/>
            <person name="Brodie E.L."/>
            <person name="Williams K.H."/>
            <person name="Hubbard S.S."/>
            <person name="Banfield J.F."/>
        </authorList>
    </citation>
    <scope>NUCLEOTIDE SEQUENCE [LARGE SCALE GENOMIC DNA]</scope>
</reference>
<name>A0A1F7S1H4_9BACT</name>
<sequence>MEALASLRKAPKIKAITNNFIVIFKKKILFRNLLQNGRLKSPLPALLLSQERRYLKSKSQSMQKLQKFFN</sequence>
<gene>
    <name evidence="1" type="ORF">A2149_07685</name>
</gene>
<proteinExistence type="predicted"/>